<dbReference type="SUPFAM" id="SSF90229">
    <property type="entry name" value="CCCH zinc finger"/>
    <property type="match status" value="1"/>
</dbReference>
<feature type="compositionally biased region" description="Low complexity" evidence="5">
    <location>
        <begin position="360"/>
        <end position="376"/>
    </location>
</feature>
<feature type="compositionally biased region" description="Low complexity" evidence="5">
    <location>
        <begin position="216"/>
        <end position="285"/>
    </location>
</feature>
<dbReference type="Proteomes" id="UP001600064">
    <property type="component" value="Unassembled WGS sequence"/>
</dbReference>
<feature type="compositionally biased region" description="Low complexity" evidence="5">
    <location>
        <begin position="825"/>
        <end position="870"/>
    </location>
</feature>
<protein>
    <recommendedName>
        <fullName evidence="6">C3H1-type domain-containing protein</fullName>
    </recommendedName>
</protein>
<feature type="compositionally biased region" description="Polar residues" evidence="5">
    <location>
        <begin position="308"/>
        <end position="337"/>
    </location>
</feature>
<feature type="zinc finger region" description="C3H1-type" evidence="4">
    <location>
        <begin position="1525"/>
        <end position="1550"/>
    </location>
</feature>
<dbReference type="RefSeq" id="XP_070867453.1">
    <property type="nucleotide sequence ID" value="XM_071009968.1"/>
</dbReference>
<feature type="compositionally biased region" description="Low complexity" evidence="5">
    <location>
        <begin position="743"/>
        <end position="775"/>
    </location>
</feature>
<dbReference type="InterPro" id="IPR000571">
    <property type="entry name" value="Znf_CCCH"/>
</dbReference>
<organism evidence="7 8">
    <name type="scientific">Remersonia thermophila</name>
    <dbReference type="NCBI Taxonomy" id="72144"/>
    <lineage>
        <taxon>Eukaryota</taxon>
        <taxon>Fungi</taxon>
        <taxon>Dikarya</taxon>
        <taxon>Ascomycota</taxon>
        <taxon>Pezizomycotina</taxon>
        <taxon>Sordariomycetes</taxon>
        <taxon>Sordariomycetidae</taxon>
        <taxon>Sordariales</taxon>
        <taxon>Sordariales incertae sedis</taxon>
        <taxon>Remersonia</taxon>
    </lineage>
</organism>
<feature type="compositionally biased region" description="Gly residues" evidence="5">
    <location>
        <begin position="29"/>
        <end position="44"/>
    </location>
</feature>
<evidence type="ECO:0000313" key="7">
    <source>
        <dbReference type="EMBL" id="KAL2268729.1"/>
    </source>
</evidence>
<feature type="compositionally biased region" description="Low complexity" evidence="5">
    <location>
        <begin position="904"/>
        <end position="924"/>
    </location>
</feature>
<gene>
    <name evidence="7" type="ORF">VTJ83DRAFT_3575</name>
</gene>
<keyword evidence="3 4" id="KW-0862">Zinc</keyword>
<reference evidence="7 8" key="1">
    <citation type="journal article" date="2024" name="Commun. Biol.">
        <title>Comparative genomic analysis of thermophilic fungi reveals convergent evolutionary adaptations and gene losses.</title>
        <authorList>
            <person name="Steindorff A.S."/>
            <person name="Aguilar-Pontes M.V."/>
            <person name="Robinson A.J."/>
            <person name="Andreopoulos B."/>
            <person name="LaButti K."/>
            <person name="Kuo A."/>
            <person name="Mondo S."/>
            <person name="Riley R."/>
            <person name="Otillar R."/>
            <person name="Haridas S."/>
            <person name="Lipzen A."/>
            <person name="Grimwood J."/>
            <person name="Schmutz J."/>
            <person name="Clum A."/>
            <person name="Reid I.D."/>
            <person name="Moisan M.C."/>
            <person name="Butler G."/>
            <person name="Nguyen T.T.M."/>
            <person name="Dewar K."/>
            <person name="Conant G."/>
            <person name="Drula E."/>
            <person name="Henrissat B."/>
            <person name="Hansel C."/>
            <person name="Singer S."/>
            <person name="Hutchinson M.I."/>
            <person name="de Vries R.P."/>
            <person name="Natvig D.O."/>
            <person name="Powell A.J."/>
            <person name="Tsang A."/>
            <person name="Grigoriev I.V."/>
        </authorList>
    </citation>
    <scope>NUCLEOTIDE SEQUENCE [LARGE SCALE GENOMIC DNA]</scope>
    <source>
        <strain evidence="7 8">ATCC 22073</strain>
    </source>
</reference>
<feature type="region of interest" description="Disordered" evidence="5">
    <location>
        <begin position="1311"/>
        <end position="1332"/>
    </location>
</feature>
<feature type="compositionally biased region" description="Basic residues" evidence="5">
    <location>
        <begin position="980"/>
        <end position="990"/>
    </location>
</feature>
<evidence type="ECO:0000256" key="1">
    <source>
        <dbReference type="ARBA" id="ARBA00022723"/>
    </source>
</evidence>
<feature type="region of interest" description="Disordered" evidence="5">
    <location>
        <begin position="573"/>
        <end position="596"/>
    </location>
</feature>
<feature type="compositionally biased region" description="Low complexity" evidence="5">
    <location>
        <begin position="787"/>
        <end position="800"/>
    </location>
</feature>
<feature type="region of interest" description="Disordered" evidence="5">
    <location>
        <begin position="701"/>
        <end position="990"/>
    </location>
</feature>
<feature type="region of interest" description="Disordered" evidence="5">
    <location>
        <begin position="16"/>
        <end position="51"/>
    </location>
</feature>
<evidence type="ECO:0000256" key="5">
    <source>
        <dbReference type="SAM" id="MobiDB-lite"/>
    </source>
</evidence>
<keyword evidence="1 4" id="KW-0479">Metal-binding</keyword>
<evidence type="ECO:0000259" key="6">
    <source>
        <dbReference type="PROSITE" id="PS50103"/>
    </source>
</evidence>
<evidence type="ECO:0000256" key="2">
    <source>
        <dbReference type="ARBA" id="ARBA00022771"/>
    </source>
</evidence>
<feature type="region of interest" description="Disordered" evidence="5">
    <location>
        <begin position="197"/>
        <end position="401"/>
    </location>
</feature>
<sequence>MDQHLNGDAASWDLSGFGDGTWAPQHGNPGLGFGAGPGPGGGYSSAGLPQAQQSAANLEASLFPPLGYDEGNSINHWSDQGQASVVSYGQGPAVPQQTFGDHQVDNRLVSEAPAGYPQGPVHWGQDPTRFENGVHFDNPLAAAPAFAIDPQISNQGPGFLPPRGPDAASPLPHEAGFQQPAITSSRQHQPAFAVDISPAQQQQPRPPIQQYPAQPPFQQASQPQLQQTVQPQLHQAHQAQLQHTAQPQVQQVVQPQHPKGGQPQPQFQQVVQPQPQQPVQAQPQPVVQPQPQPAAQPQLQQTGQQPTSPLVQQPVFQPAAGQSLQSQPPIANGQTGQPFHPVQGGHAGSPGTRLNSVSEAQVPPAVAKKARALAPATPNPPAPSSQPLPASAPPPEPLGPFCTINHQDGGLLESAKERPELTWEGVPNLVIGSAPVTLQKGTPTKRYVDLKTRGGRDPLFPQLWRGWMVAEAIGNHVFARQNATSDIDIRRADIRFEVELKRASPDMPAEAYKKHLKDRNVKEGLLLQEPLETEILAEELLRRHPAHRDNQQVSNVAWGEYVDLLKTRAQELRDAQRRASGKHQDPGNGAEQQGVPLGVAKERLTATIAGGIRADAADLFPNMRGMDRLKVMFKNIFVNLINTGELNSPLAKALLELFALAKLTRDDLDALQMDKVRKRIEEKGDAEAQALIARVYENAGKEKNGGARQGDAASVASGTRGKKTTSAKAGDPSKQTGTPIENKTPASASASLSSSKSATSTTKSSNDKATSTSSKMPSNGDADKASSKPTTKVAAAAAGAKRPREADAAGAESRSSKKPATDAPSTGSTKASSLTTKAAATKPSTTPASAPAASSSSSSSAAPPTKPRSSLLLPGKVRTAAKPAVRSEPAKADEKNAAGQAEPATKTAGSKADAGTGASTASKTAKPKPADISRDTAPSKSRISALIETIEEDKKIRTPASHRQKEPSPPPSETPEQRQRRLRKESRRHLRVSFKSGDALVEIREFTREPEEIAEANKARLGRELYRTMNSEESEMMKRLHRGQALVDDEFEEREWESPSAIDFAGIPQEQRERTYVTRGGLKTFETEEQQRTRERERNELMVIYHNREDIPPSPRSPLPTSSAGEHVPSPISLGPQVPRYEELMRRRVDFSKWGAYHAARAALHRADNPPTPFHHHSREQGSAAHSDPRTWYDPAVAAKRDQATFELLSSDRVRSWRDPDPANRTYRRMTDEELAQDARLQEVLANLRAIAATIPKGPRPVRQEAAPTQVAPAPMPAAVTAHPVQTAAPDYSAAWAQYYASQQQQQQQQQQQGWYTQQQHQQPQPAPGNDQVAGILATLGIQQPAGQPVGQPVVQGPNQQVEMLLKAFTAANPGQVPDPQQVDMLLKAVSASPAQAVDPQQVQHLLSIARHAATGQQPAQYGHQHPYYSQAGPQGYNPPQGYAPPQADREGYGSSSHGYSQPQQERDAYGQAYGGGGADRDRERENGRERDGYGRERDRERDRDHRGHRERGRGNGGDGAGRNLVGTKACMFWAKGKCAKGDKCTFRHD</sequence>
<keyword evidence="2 4" id="KW-0863">Zinc-finger</keyword>
<feature type="compositionally biased region" description="Basic and acidic residues" evidence="5">
    <location>
        <begin position="1479"/>
        <end position="1508"/>
    </location>
</feature>
<evidence type="ECO:0000256" key="4">
    <source>
        <dbReference type="PROSITE-ProRule" id="PRU00723"/>
    </source>
</evidence>
<feature type="compositionally biased region" description="Polar residues" evidence="5">
    <location>
        <begin position="1454"/>
        <end position="1464"/>
    </location>
</feature>
<comment type="caution">
    <text evidence="7">The sequence shown here is derived from an EMBL/GenBank/DDBJ whole genome shotgun (WGS) entry which is preliminary data.</text>
</comment>
<evidence type="ECO:0000313" key="8">
    <source>
        <dbReference type="Proteomes" id="UP001600064"/>
    </source>
</evidence>
<evidence type="ECO:0000256" key="3">
    <source>
        <dbReference type="ARBA" id="ARBA00022833"/>
    </source>
</evidence>
<keyword evidence="8" id="KW-1185">Reference proteome</keyword>
<accession>A0ABR4DFB0</accession>
<proteinExistence type="predicted"/>
<feature type="domain" description="C3H1-type" evidence="6">
    <location>
        <begin position="1525"/>
        <end position="1550"/>
    </location>
</feature>
<feature type="region of interest" description="Disordered" evidence="5">
    <location>
        <begin position="1167"/>
        <end position="1190"/>
    </location>
</feature>
<dbReference type="PROSITE" id="PS50103">
    <property type="entry name" value="ZF_C3H1"/>
    <property type="match status" value="1"/>
</dbReference>
<feature type="compositionally biased region" description="Basic and acidic residues" evidence="5">
    <location>
        <begin position="573"/>
        <end position="585"/>
    </location>
</feature>
<feature type="region of interest" description="Disordered" evidence="5">
    <location>
        <begin position="150"/>
        <end position="175"/>
    </location>
</feature>
<feature type="compositionally biased region" description="Pro residues" evidence="5">
    <location>
        <begin position="204"/>
        <end position="215"/>
    </location>
</feature>
<name>A0ABR4DFB0_9PEZI</name>
<dbReference type="GeneID" id="98124612"/>
<dbReference type="InterPro" id="IPR036855">
    <property type="entry name" value="Znf_CCCH_sf"/>
</dbReference>
<dbReference type="EMBL" id="JAZGUE010000003">
    <property type="protein sequence ID" value="KAL2268729.1"/>
    <property type="molecule type" value="Genomic_DNA"/>
</dbReference>
<feature type="region of interest" description="Disordered" evidence="5">
    <location>
        <begin position="1107"/>
        <end position="1134"/>
    </location>
</feature>
<feature type="compositionally biased region" description="Pro residues" evidence="5">
    <location>
        <begin position="377"/>
        <end position="398"/>
    </location>
</feature>
<feature type="region of interest" description="Disordered" evidence="5">
    <location>
        <begin position="1415"/>
        <end position="1525"/>
    </location>
</feature>
<feature type="compositionally biased region" description="Low complexity" evidence="5">
    <location>
        <begin position="1311"/>
        <end position="1324"/>
    </location>
</feature>
<feature type="compositionally biased region" description="Low complexity" evidence="5">
    <location>
        <begin position="295"/>
        <end position="307"/>
    </location>
</feature>